<dbReference type="Proteomes" id="UP001286313">
    <property type="component" value="Unassembled WGS sequence"/>
</dbReference>
<reference evidence="1" key="1">
    <citation type="submission" date="2023-10" db="EMBL/GenBank/DDBJ databases">
        <title>Genome assemblies of two species of porcelain crab, Petrolisthes cinctipes and Petrolisthes manimaculis (Anomura: Porcellanidae).</title>
        <authorList>
            <person name="Angst P."/>
        </authorList>
    </citation>
    <scope>NUCLEOTIDE SEQUENCE</scope>
    <source>
        <strain evidence="1">PB745_01</strain>
        <tissue evidence="1">Gill</tissue>
    </source>
</reference>
<accession>A0AAE1FRJ3</accession>
<name>A0AAE1FRJ3_PETCI</name>
<gene>
    <name evidence="1" type="ORF">Pcinc_017390</name>
</gene>
<evidence type="ECO:0000313" key="2">
    <source>
        <dbReference type="Proteomes" id="UP001286313"/>
    </source>
</evidence>
<dbReference type="EMBL" id="JAWQEG010001608">
    <property type="protein sequence ID" value="KAK3877922.1"/>
    <property type="molecule type" value="Genomic_DNA"/>
</dbReference>
<dbReference type="PANTHER" id="PTHR47027">
    <property type="entry name" value="REVERSE TRANSCRIPTASE DOMAIN-CONTAINING PROTEIN"/>
    <property type="match status" value="1"/>
</dbReference>
<sequence>MSIEIRYSDDTTLVSAVFDTLQMSTMELETACRKWCLKINPLKCAVMSSSSDNIEIDNKTVPKVDEFKFLGSMIPDCSQDMQHKITLASMAFGRLRNKVWTSRDLCKALKIRLYKALILPIAIYGSESWTMKTEDANALLVFEMKCLRVIHGVTKRDRQSNNHIREALHMMKTIEDLVSNRQLRWFGHVV</sequence>
<dbReference type="PANTHER" id="PTHR47027:SF20">
    <property type="entry name" value="REVERSE TRANSCRIPTASE-LIKE PROTEIN WITH RNA-DIRECTED DNA POLYMERASE DOMAIN"/>
    <property type="match status" value="1"/>
</dbReference>
<comment type="caution">
    <text evidence="1">The sequence shown here is derived from an EMBL/GenBank/DDBJ whole genome shotgun (WGS) entry which is preliminary data.</text>
</comment>
<keyword evidence="2" id="KW-1185">Reference proteome</keyword>
<organism evidence="1 2">
    <name type="scientific">Petrolisthes cinctipes</name>
    <name type="common">Flat porcelain crab</name>
    <dbReference type="NCBI Taxonomy" id="88211"/>
    <lineage>
        <taxon>Eukaryota</taxon>
        <taxon>Metazoa</taxon>
        <taxon>Ecdysozoa</taxon>
        <taxon>Arthropoda</taxon>
        <taxon>Crustacea</taxon>
        <taxon>Multicrustacea</taxon>
        <taxon>Malacostraca</taxon>
        <taxon>Eumalacostraca</taxon>
        <taxon>Eucarida</taxon>
        <taxon>Decapoda</taxon>
        <taxon>Pleocyemata</taxon>
        <taxon>Anomura</taxon>
        <taxon>Galatheoidea</taxon>
        <taxon>Porcellanidae</taxon>
        <taxon>Petrolisthes</taxon>
    </lineage>
</organism>
<evidence type="ECO:0008006" key="3">
    <source>
        <dbReference type="Google" id="ProtNLM"/>
    </source>
</evidence>
<evidence type="ECO:0000313" key="1">
    <source>
        <dbReference type="EMBL" id="KAK3877922.1"/>
    </source>
</evidence>
<proteinExistence type="predicted"/>
<protein>
    <recommendedName>
        <fullName evidence="3">Reverse transcriptase domain-containing protein</fullName>
    </recommendedName>
</protein>
<dbReference type="AlphaFoldDB" id="A0AAE1FRJ3"/>